<dbReference type="PANTHER" id="PTHR33797:SF2">
    <property type="entry name" value="ORGANIC HYDROPEROXIDE RESISTANCE PROTEIN-LIKE"/>
    <property type="match status" value="1"/>
</dbReference>
<reference evidence="3" key="1">
    <citation type="submission" date="2017-04" db="EMBL/GenBank/DDBJ databases">
        <authorList>
            <person name="Varghese N."/>
            <person name="Submissions S."/>
        </authorList>
    </citation>
    <scope>NUCLEOTIDE SEQUENCE [LARGE SCALE GENOMIC DNA]</scope>
    <source>
        <strain evidence="3">B4P</strain>
    </source>
</reference>
<dbReference type="GO" id="GO:0006979">
    <property type="term" value="P:response to oxidative stress"/>
    <property type="evidence" value="ECO:0007669"/>
    <property type="project" value="InterPro"/>
</dbReference>
<dbReference type="Pfam" id="PF02566">
    <property type="entry name" value="OsmC"/>
    <property type="match status" value="1"/>
</dbReference>
<evidence type="ECO:0000256" key="1">
    <source>
        <dbReference type="ARBA" id="ARBA00007378"/>
    </source>
</evidence>
<name>A0A1X7F952_9HYPH</name>
<protein>
    <submittedName>
        <fullName evidence="2">Peroxiredoxin, Ohr subfamily</fullName>
    </submittedName>
</protein>
<organism evidence="2 3">
    <name type="scientific">Xaviernesmea oryzae</name>
    <dbReference type="NCBI Taxonomy" id="464029"/>
    <lineage>
        <taxon>Bacteria</taxon>
        <taxon>Pseudomonadati</taxon>
        <taxon>Pseudomonadota</taxon>
        <taxon>Alphaproteobacteria</taxon>
        <taxon>Hyphomicrobiales</taxon>
        <taxon>Rhizobiaceae</taxon>
        <taxon>Rhizobium/Agrobacterium group</taxon>
        <taxon>Xaviernesmea</taxon>
    </lineage>
</organism>
<accession>A0A1X7F952</accession>
<dbReference type="InterPro" id="IPR036102">
    <property type="entry name" value="OsmC/Ohrsf"/>
</dbReference>
<dbReference type="NCBIfam" id="TIGR03561">
    <property type="entry name" value="organ_hyd_perox"/>
    <property type="match status" value="1"/>
</dbReference>
<sequence>MPILYTTKASATGGRAGHARSADGVLDVNLTVPKELGGDGATGTNPEQLFAAGYSACFLGALKFVAGKEKVKIPDDAKVTATVGIGPREDGGGFGIEVSLLVDIPGVEKSVAEDLVAKAHIVCPYSHAMRTSTEVPVSVA</sequence>
<dbReference type="InterPro" id="IPR019953">
    <property type="entry name" value="OHR"/>
</dbReference>
<dbReference type="AlphaFoldDB" id="A0A1X7F952"/>
<dbReference type="Proteomes" id="UP000192903">
    <property type="component" value="Unassembled WGS sequence"/>
</dbReference>
<keyword evidence="3" id="KW-1185">Reference proteome</keyword>
<dbReference type="InterPro" id="IPR003718">
    <property type="entry name" value="OsmC/Ohr_fam"/>
</dbReference>
<dbReference type="PANTHER" id="PTHR33797">
    <property type="entry name" value="ORGANIC HYDROPEROXIDE RESISTANCE PROTEIN-LIKE"/>
    <property type="match status" value="1"/>
</dbReference>
<dbReference type="STRING" id="464029.SAMN02982989_2484"/>
<evidence type="ECO:0000313" key="2">
    <source>
        <dbReference type="EMBL" id="SMF47889.1"/>
    </source>
</evidence>
<dbReference type="OrthoDB" id="9797508at2"/>
<dbReference type="SUPFAM" id="SSF82784">
    <property type="entry name" value="OsmC-like"/>
    <property type="match status" value="1"/>
</dbReference>
<comment type="similarity">
    <text evidence="1">Belongs to the OsmC/Ohr family.</text>
</comment>
<dbReference type="EMBL" id="FXAF01000006">
    <property type="protein sequence ID" value="SMF47889.1"/>
    <property type="molecule type" value="Genomic_DNA"/>
</dbReference>
<dbReference type="Gene3D" id="3.30.300.20">
    <property type="match status" value="1"/>
</dbReference>
<dbReference type="RefSeq" id="WP_085422665.1">
    <property type="nucleotide sequence ID" value="NZ_FXAF01000006.1"/>
</dbReference>
<proteinExistence type="inferred from homology"/>
<gene>
    <name evidence="2" type="ORF">SAMN02982989_2484</name>
</gene>
<dbReference type="Gene3D" id="2.20.25.10">
    <property type="match status" value="1"/>
</dbReference>
<dbReference type="InterPro" id="IPR015946">
    <property type="entry name" value="KH_dom-like_a/b"/>
</dbReference>
<evidence type="ECO:0000313" key="3">
    <source>
        <dbReference type="Proteomes" id="UP000192903"/>
    </source>
</evidence>